<keyword evidence="3" id="KW-0963">Cytoplasm</keyword>
<evidence type="ECO:0000256" key="2">
    <source>
        <dbReference type="ARBA" id="ARBA00007814"/>
    </source>
</evidence>
<dbReference type="Gene3D" id="3.40.50.410">
    <property type="entry name" value="von Willebrand factor, type A domain"/>
    <property type="match status" value="1"/>
</dbReference>
<dbReference type="InterPro" id="IPR036465">
    <property type="entry name" value="vWFA_dom_sf"/>
</dbReference>
<feature type="domain" description="TROVE" evidence="8">
    <location>
        <begin position="25"/>
        <end position="368"/>
    </location>
</feature>
<dbReference type="GeneID" id="80020538"/>
<dbReference type="Proteomes" id="UP000683422">
    <property type="component" value="Segment"/>
</dbReference>
<dbReference type="InterPro" id="IPR008858">
    <property type="entry name" value="TROVE_dom"/>
</dbReference>
<comment type="similarity">
    <text evidence="2">Belongs to the Ro 60 kDa family.</text>
</comment>
<evidence type="ECO:0000259" key="8">
    <source>
        <dbReference type="PROSITE" id="PS50988"/>
    </source>
</evidence>
<keyword evidence="10" id="KW-1185">Reference proteome</keyword>
<dbReference type="PANTHER" id="PTHR14202:SF0">
    <property type="entry name" value="RNA-BINDING PROTEIN RO60"/>
    <property type="match status" value="1"/>
</dbReference>
<gene>
    <name evidence="9" type="primary">126</name>
    <name evidence="9" type="ORF">SEA_VANLEE_126</name>
</gene>
<evidence type="ECO:0000256" key="5">
    <source>
        <dbReference type="ARBA" id="ARBA00022884"/>
    </source>
</evidence>
<dbReference type="PROSITE" id="PS50988">
    <property type="entry name" value="TROVE"/>
    <property type="match status" value="1"/>
</dbReference>
<dbReference type="InterPro" id="IPR040322">
    <property type="entry name" value="TROVE2"/>
</dbReference>
<dbReference type="RefSeq" id="YP_010755866.1">
    <property type="nucleotide sequence ID" value="NC_073474.1"/>
</dbReference>
<feature type="compositionally biased region" description="Basic and acidic residues" evidence="7">
    <location>
        <begin position="19"/>
        <end position="36"/>
    </location>
</feature>
<evidence type="ECO:0000313" key="9">
    <source>
        <dbReference type="EMBL" id="QWS68242.1"/>
    </source>
</evidence>
<reference evidence="9" key="1">
    <citation type="submission" date="2021-04" db="EMBL/GenBank/DDBJ databases">
        <authorList>
            <person name="Barnhill K.B."/>
            <person name="Biggs A.M."/>
            <person name="Bland J."/>
            <person name="Choudhary H.M."/>
            <person name="Crogan R.E."/>
            <person name="Finocchiaro A.B."/>
            <person name="Franco V."/>
            <person name="Fuller T.A."/>
            <person name="Hanwacker C.G."/>
            <person name="Howard Z.E."/>
            <person name="Iqbal M."/>
            <person name="Mathew A.M."/>
            <person name="Miller S."/>
            <person name="Padhye S."/>
            <person name="Rainey E."/>
            <person name="Rodriguez A."/>
            <person name="Stewart E."/>
            <person name="Otero L.A."/>
            <person name="Chase M.A."/>
            <person name="Pollenz R.S."/>
            <person name="Garlena R.A."/>
            <person name="Russell D.A."/>
            <person name="Jacobs-Sera D."/>
            <person name="Hatfull G.F."/>
        </authorList>
    </citation>
    <scope>NUCLEOTIDE SEQUENCE</scope>
</reference>
<dbReference type="SUPFAM" id="SSF140864">
    <property type="entry name" value="TROVE domain-like"/>
    <property type="match status" value="1"/>
</dbReference>
<keyword evidence="4" id="KW-0479">Metal-binding</keyword>
<dbReference type="EMBL" id="MZ028627">
    <property type="protein sequence ID" value="QWS68242.1"/>
    <property type="molecule type" value="Genomic_DNA"/>
</dbReference>
<comment type="subcellular location">
    <subcellularLocation>
        <location evidence="1">Cytoplasm</location>
    </subcellularLocation>
</comment>
<dbReference type="PANTHER" id="PTHR14202">
    <property type="entry name" value="60 KDA RIBONUCLEOPROTEIN SSA/RO"/>
    <property type="match status" value="1"/>
</dbReference>
<dbReference type="GO" id="GO:0003723">
    <property type="term" value="F:RNA binding"/>
    <property type="evidence" value="ECO:0007669"/>
    <property type="project" value="UniProtKB-KW"/>
</dbReference>
<evidence type="ECO:0000256" key="3">
    <source>
        <dbReference type="ARBA" id="ARBA00022490"/>
    </source>
</evidence>
<proteinExistence type="inferred from homology"/>
<sequence length="538" mass="59169">MGRYNTAGARASGRSAVLTEERPTGRTHEGGAGHARDDRSELFLSAVSSFTDNTFYESESARLARQRELIARVAIDDPDWTLGFLRWLRADARIRTASLILAAEAVKARVDAGVNTAPEGTRADPNPRGYNRLFIDAVCQRADEPGEMLAYWATQHGAALPMSVKAGVADAVGRLYTERSLLKYDGAGKAYRFGRVIELTHPRPVRPFQRQLFPYAISRHHNDEKRSMSGLSMIQANERVRGYGPEVIKALAADGRLAEELSEAGMNWEDIPALVNGPWTARLWEAIIPSMGVMALMRNLRNFDAAGVGDNAARLIASRFADAEEVERSRILPMRVLAAYRNAPNVRWVAPLEAALQNSLANIPALDGHTLILVDRSASMFNRAADRSQLNYADTAAIFGTALALRAQKSTLVQFGTTAATVEVPKGGSVLPMLDRFYELGGTNTARAIREHLTGAHTRVVILTDEQHAGYQTSYSPETLSQLVPGDVPMHTFNLVGYRYGHTGTGHNRFTYGGLSDSSWSLLELTERGAHRRWPWQA</sequence>
<dbReference type="SUPFAM" id="SSF53300">
    <property type="entry name" value="vWA-like"/>
    <property type="match status" value="1"/>
</dbReference>
<keyword evidence="6" id="KW-0687">Ribonucleoprotein</keyword>
<feature type="region of interest" description="Disordered" evidence="7">
    <location>
        <begin position="1"/>
        <end position="36"/>
    </location>
</feature>
<name>A0A8F2D9K0_9CAUD</name>
<accession>A0A8F2D9K0</accession>
<dbReference type="GO" id="GO:1990904">
    <property type="term" value="C:ribonucleoprotein complex"/>
    <property type="evidence" value="ECO:0007669"/>
    <property type="project" value="UniProtKB-KW"/>
</dbReference>
<evidence type="ECO:0000256" key="1">
    <source>
        <dbReference type="ARBA" id="ARBA00004496"/>
    </source>
</evidence>
<protein>
    <submittedName>
        <fullName evidence="9">Ro-like RNA binding protein</fullName>
    </submittedName>
</protein>
<organism evidence="9 10">
    <name type="scientific">Gordonia phage VanLee</name>
    <dbReference type="NCBI Taxonomy" id="2845816"/>
    <lineage>
        <taxon>Viruses</taxon>
        <taxon>Duplodnaviria</taxon>
        <taxon>Heunggongvirae</taxon>
        <taxon>Uroviricota</taxon>
        <taxon>Caudoviricetes</taxon>
        <taxon>Kruegerviridae</taxon>
        <taxon>Vanleevirus</taxon>
        <taxon>Vanleevirus vanlee</taxon>
    </lineage>
</organism>
<evidence type="ECO:0000256" key="7">
    <source>
        <dbReference type="SAM" id="MobiDB-lite"/>
    </source>
</evidence>
<keyword evidence="5" id="KW-0694">RNA-binding</keyword>
<dbReference type="InterPro" id="IPR037214">
    <property type="entry name" value="TROVE_dom_sf"/>
</dbReference>
<evidence type="ECO:0000256" key="6">
    <source>
        <dbReference type="ARBA" id="ARBA00023274"/>
    </source>
</evidence>
<evidence type="ECO:0000256" key="4">
    <source>
        <dbReference type="ARBA" id="ARBA00022723"/>
    </source>
</evidence>
<evidence type="ECO:0000313" key="10">
    <source>
        <dbReference type="Proteomes" id="UP000683422"/>
    </source>
</evidence>
<dbReference type="Pfam" id="PF05731">
    <property type="entry name" value="TROVE"/>
    <property type="match status" value="1"/>
</dbReference>
<dbReference type="GO" id="GO:0046872">
    <property type="term" value="F:metal ion binding"/>
    <property type="evidence" value="ECO:0007669"/>
    <property type="project" value="UniProtKB-KW"/>
</dbReference>
<dbReference type="KEGG" id="vg:80020538"/>